<evidence type="ECO:0000256" key="5">
    <source>
        <dbReference type="ARBA" id="ARBA00023204"/>
    </source>
</evidence>
<dbReference type="CDD" id="cd20404">
    <property type="entry name" value="Tudor_Agenet_AtEML-like"/>
    <property type="match status" value="1"/>
</dbReference>
<comment type="caution">
    <text evidence="9">The sequence shown here is derived from an EMBL/GenBank/DDBJ whole genome shotgun (WGS) entry which is preliminary data.</text>
</comment>
<dbReference type="SUPFAM" id="SSF63748">
    <property type="entry name" value="Tudor/PWWP/MBT"/>
    <property type="match status" value="1"/>
</dbReference>
<evidence type="ECO:0000256" key="2">
    <source>
        <dbReference type="ARBA" id="ARBA00022618"/>
    </source>
</evidence>
<evidence type="ECO:0000256" key="7">
    <source>
        <dbReference type="ARBA" id="ARBA00023306"/>
    </source>
</evidence>
<feature type="compositionally biased region" description="Basic and acidic residues" evidence="8">
    <location>
        <begin position="702"/>
        <end position="713"/>
    </location>
</feature>
<evidence type="ECO:0000256" key="4">
    <source>
        <dbReference type="ARBA" id="ARBA00022776"/>
    </source>
</evidence>
<keyword evidence="5" id="KW-0234">DNA repair</keyword>
<gene>
    <name evidence="9" type="ORF">DY000_02062112</name>
</gene>
<dbReference type="Gene3D" id="2.30.30.140">
    <property type="match status" value="1"/>
</dbReference>
<dbReference type="EMBL" id="QGKV02001556">
    <property type="protein sequence ID" value="KAF3518846.1"/>
    <property type="molecule type" value="Genomic_DNA"/>
</dbReference>
<keyword evidence="6" id="KW-0539">Nucleus</keyword>
<feature type="compositionally biased region" description="Basic and acidic residues" evidence="8">
    <location>
        <begin position="596"/>
        <end position="608"/>
    </location>
</feature>
<feature type="compositionally biased region" description="Basic and acidic residues" evidence="8">
    <location>
        <begin position="652"/>
        <end position="684"/>
    </location>
</feature>
<evidence type="ECO:0000256" key="6">
    <source>
        <dbReference type="ARBA" id="ARBA00023242"/>
    </source>
</evidence>
<name>A0ABQ7AY04_BRACR</name>
<dbReference type="PANTHER" id="PTHR12663:SF55">
    <property type="entry name" value="SISTER CHROMATID COHESION PROTEIN PDS5 HOMOLOG D"/>
    <property type="match status" value="1"/>
</dbReference>
<feature type="region of interest" description="Disordered" evidence="8">
    <location>
        <begin position="575"/>
        <end position="713"/>
    </location>
</feature>
<feature type="compositionally biased region" description="Polar residues" evidence="8">
    <location>
        <begin position="580"/>
        <end position="593"/>
    </location>
</feature>
<evidence type="ECO:0000313" key="9">
    <source>
        <dbReference type="EMBL" id="KAF3518846.1"/>
    </source>
</evidence>
<feature type="compositionally biased region" description="Basic residues" evidence="8">
    <location>
        <begin position="465"/>
        <end position="475"/>
    </location>
</feature>
<comment type="subcellular location">
    <subcellularLocation>
        <location evidence="1">Nucleus</location>
    </subcellularLocation>
</comment>
<protein>
    <recommendedName>
        <fullName evidence="11">Tudor domain-containing protein</fullName>
    </recommendedName>
</protein>
<evidence type="ECO:0000256" key="1">
    <source>
        <dbReference type="ARBA" id="ARBA00004123"/>
    </source>
</evidence>
<dbReference type="InterPro" id="IPR016024">
    <property type="entry name" value="ARM-type_fold"/>
</dbReference>
<dbReference type="Pfam" id="PF20168">
    <property type="entry name" value="PDS5"/>
    <property type="match status" value="1"/>
</dbReference>
<evidence type="ECO:0000313" key="10">
    <source>
        <dbReference type="Proteomes" id="UP000266723"/>
    </source>
</evidence>
<accession>A0ABQ7AY04</accession>
<keyword evidence="10" id="KW-1185">Reference proteome</keyword>
<keyword evidence="4" id="KW-0498">Mitosis</keyword>
<reference evidence="9 10" key="1">
    <citation type="journal article" date="2020" name="BMC Genomics">
        <title>Intraspecific diversification of the crop wild relative Brassica cretica Lam. using demographic model selection.</title>
        <authorList>
            <person name="Kioukis A."/>
            <person name="Michalopoulou V.A."/>
            <person name="Briers L."/>
            <person name="Pirintsos S."/>
            <person name="Studholme D.J."/>
            <person name="Pavlidis P."/>
            <person name="Sarris P.F."/>
        </authorList>
    </citation>
    <scope>NUCLEOTIDE SEQUENCE [LARGE SCALE GENOMIC DNA]</scope>
    <source>
        <strain evidence="10">cv. PFS-1207/04</strain>
    </source>
</reference>
<evidence type="ECO:0008006" key="11">
    <source>
        <dbReference type="Google" id="ProtNLM"/>
    </source>
</evidence>
<dbReference type="InterPro" id="IPR039776">
    <property type="entry name" value="Pds5"/>
</dbReference>
<keyword evidence="3" id="KW-0227">DNA damage</keyword>
<keyword evidence="2" id="KW-0132">Cell division</keyword>
<keyword evidence="7" id="KW-0131">Cell cycle</keyword>
<proteinExistence type="predicted"/>
<feature type="region of interest" description="Disordered" evidence="8">
    <location>
        <begin position="418"/>
        <end position="501"/>
    </location>
</feature>
<evidence type="ECO:0000256" key="8">
    <source>
        <dbReference type="SAM" id="MobiDB-lite"/>
    </source>
</evidence>
<dbReference type="Proteomes" id="UP000266723">
    <property type="component" value="Unassembled WGS sequence"/>
</dbReference>
<feature type="compositionally biased region" description="Basic and acidic residues" evidence="8">
    <location>
        <begin position="332"/>
        <end position="349"/>
    </location>
</feature>
<feature type="compositionally biased region" description="Acidic residues" evidence="8">
    <location>
        <begin position="622"/>
        <end position="634"/>
    </location>
</feature>
<feature type="compositionally biased region" description="Basic and acidic residues" evidence="8">
    <location>
        <begin position="358"/>
        <end position="375"/>
    </location>
</feature>
<feature type="region of interest" description="Disordered" evidence="8">
    <location>
        <begin position="328"/>
        <end position="396"/>
    </location>
</feature>
<dbReference type="SUPFAM" id="SSF48371">
    <property type="entry name" value="ARM repeat"/>
    <property type="match status" value="1"/>
</dbReference>
<evidence type="ECO:0000256" key="3">
    <source>
        <dbReference type="ARBA" id="ARBA00022763"/>
    </source>
</evidence>
<sequence>MASSIVGLTDLSISLIDAGNRLLKPPPSSTDELLALLNDSKRCVSRVCCSSSSLAEEELMASSIVGLTDLSISLIDAGNRLLKPPPSSTDELLALLNETESLLRDVGQHQPLSMQHALIPSKNALVSSGLLTHPDSDVRVSLASCLTEIVRITAPRAPYGDDQMKEIFRLTVEAFEKLADASSSGSYGKAEFVLDTVSRLNSCLVMLDLECDDLILQMFRIFLRVIRSDHPSVVPSSMEMIMITVIDETDEVSKDLMNTLLTSVKKENQNVSPMSWSLAEKVLSRCARTLQPYIIKALKSTGTSFDLYSPVVSSICQTVFETPKVHNTVNTKDNEDKLGSKRPEREGTRRVSVPKHSLKQEVQREGKDAETDLRIRGKRGRKPNSLMNPEEGYDIDWLSGKRDSLKTCSNKKLIRASSSSLGKVAAKKTPPALTGSVKRSRVSIGESDHDSDSLSSSEEDERKIKSSSKKKKPIFKPKGVNSSGKRSSARTDTKKKKKKSYTDEFGEGLVGQRVNIWWPLDKTFYEGLIKSYCSSKKKHLVLYTDGVTEQLNLIKERWELLEDLTSSASEDMKSDLVKKSGNTSPSAIRSSSRPFVKKDSGKAREGKNLRSLNAETDRREEQEDVDSQSEDEYYNSEKQESFGNKSAAESLKVADREEKEDPNSETESEREGSESKEPKWRQTEDEAEEVDDDKVRTTGLRETVKDADEDRES</sequence>
<organism evidence="9 10">
    <name type="scientific">Brassica cretica</name>
    <name type="common">Mustard</name>
    <dbReference type="NCBI Taxonomy" id="69181"/>
    <lineage>
        <taxon>Eukaryota</taxon>
        <taxon>Viridiplantae</taxon>
        <taxon>Streptophyta</taxon>
        <taxon>Embryophyta</taxon>
        <taxon>Tracheophyta</taxon>
        <taxon>Spermatophyta</taxon>
        <taxon>Magnoliopsida</taxon>
        <taxon>eudicotyledons</taxon>
        <taxon>Gunneridae</taxon>
        <taxon>Pentapetalae</taxon>
        <taxon>rosids</taxon>
        <taxon>malvids</taxon>
        <taxon>Brassicales</taxon>
        <taxon>Brassicaceae</taxon>
        <taxon>Brassiceae</taxon>
        <taxon>Brassica</taxon>
    </lineage>
</organism>
<dbReference type="PANTHER" id="PTHR12663">
    <property type="entry name" value="ANDROGEN INDUCED INHIBITOR OF PROLIFERATION AS3 / PDS5-RELATED"/>
    <property type="match status" value="1"/>
</dbReference>